<feature type="transmembrane region" description="Helical" evidence="1">
    <location>
        <begin position="231"/>
        <end position="251"/>
    </location>
</feature>
<dbReference type="AlphaFoldDB" id="B6BTI5"/>
<feature type="transmembrane region" description="Helical" evidence="1">
    <location>
        <begin position="38"/>
        <end position="56"/>
    </location>
</feature>
<feature type="transmembrane region" description="Helical" evidence="1">
    <location>
        <begin position="12"/>
        <end position="31"/>
    </location>
</feature>
<accession>B6BTI5</accession>
<proteinExistence type="predicted"/>
<gene>
    <name evidence="2" type="ORF">KB13_589</name>
</gene>
<evidence type="ECO:0000313" key="2">
    <source>
        <dbReference type="EMBL" id="EDZ64457.1"/>
    </source>
</evidence>
<name>B6BTI5_9PROT</name>
<organism evidence="2 3">
    <name type="scientific">beta proteobacterium KB13</name>
    <dbReference type="NCBI Taxonomy" id="314607"/>
    <lineage>
        <taxon>Bacteria</taxon>
        <taxon>Pseudomonadati</taxon>
        <taxon>Pseudomonadota</taxon>
        <taxon>Betaproteobacteria</taxon>
        <taxon>Nitrosomonadales</taxon>
        <taxon>OM43 clade</taxon>
    </lineage>
</organism>
<feature type="transmembrane region" description="Helical" evidence="1">
    <location>
        <begin position="263"/>
        <end position="280"/>
    </location>
</feature>
<dbReference type="EMBL" id="DS995299">
    <property type="protein sequence ID" value="EDZ64457.1"/>
    <property type="molecule type" value="Genomic_DNA"/>
</dbReference>
<sequence length="571" mass="67473">MLILFIDNQLYFGIKLICSLPFSLYFINMFFQTQKIKNILLALIILLIFSFGSVGYTLVIQFYILLLYFSVNFISELIWARRINKKWLKKITLEINKIETFIYFFIILFLTSSVFYFYQQISHSYSFNGIDRIEDFKNTKDVFLNYGGFLSIDKLQELFISKPFSINHDFLIYSGLISFVMFLFGVWILKDNKNYLGVYSLFLFTVYLINPSLGFAKIFYYLPGFDKVRHIGYFGSLFKISIIIGSSLALTKAHLIFNKNYKYHLLIFIFLFINIIFQNLNGMNFYNIHTLFISLLLSLTVILFFYTKTVKKFVIYILVFLSLLDYVAYRIIYNFDSDSYGNASIKSEFKIAKKIQFVERKKIDIDDFYEKKFETFNNKQQKHYYSLSNSFFNIDSCSQPKQDIVGQLIMKLLNNERNLIRYINDPADNMRTYNIDSLEALISCDSSKITFWKSAKYDYSLTKNMIQVPVEYSLDQFTNNKIKLKLTENNYDSLLIKYADSFSNKWKAYVNEAPADILVIDKAFKGVKLPENARVIEFVYVDKILSSIVFILFLLLPSLFFYVINYPKRLE</sequence>
<feature type="transmembrane region" description="Helical" evidence="1">
    <location>
        <begin position="170"/>
        <end position="189"/>
    </location>
</feature>
<feature type="transmembrane region" description="Helical" evidence="1">
    <location>
        <begin position="196"/>
        <end position="219"/>
    </location>
</feature>
<keyword evidence="1" id="KW-0812">Transmembrane</keyword>
<keyword evidence="1" id="KW-1133">Transmembrane helix</keyword>
<protein>
    <submittedName>
        <fullName evidence="2">Uncharacterized protein</fullName>
    </submittedName>
</protein>
<feature type="transmembrane region" description="Helical" evidence="1">
    <location>
        <begin position="286"/>
        <end position="306"/>
    </location>
</feature>
<dbReference type="HOGENOM" id="CLU_477079_0_0_4"/>
<feature type="transmembrane region" description="Helical" evidence="1">
    <location>
        <begin position="101"/>
        <end position="118"/>
    </location>
</feature>
<feature type="transmembrane region" description="Helical" evidence="1">
    <location>
        <begin position="544"/>
        <end position="564"/>
    </location>
</feature>
<feature type="transmembrane region" description="Helical" evidence="1">
    <location>
        <begin position="62"/>
        <end position="80"/>
    </location>
</feature>
<dbReference type="Proteomes" id="UP000004188">
    <property type="component" value="Unassembled WGS sequence"/>
</dbReference>
<evidence type="ECO:0000313" key="3">
    <source>
        <dbReference type="Proteomes" id="UP000004188"/>
    </source>
</evidence>
<evidence type="ECO:0000256" key="1">
    <source>
        <dbReference type="SAM" id="Phobius"/>
    </source>
</evidence>
<keyword evidence="1" id="KW-0472">Membrane</keyword>
<reference evidence="3" key="1">
    <citation type="journal article" date="2012" name="Stand. Genomic Sci.">
        <title>Genome sequence of strain HIMB624, a cultured representative from the OM43 clade of marine Betaproteobacteria.</title>
        <authorList>
            <person name="Huggett M.J."/>
            <person name="Hayakawa D.H."/>
            <person name="Rappe M.S."/>
        </authorList>
    </citation>
    <scope>NUCLEOTIDE SEQUENCE [LARGE SCALE GENOMIC DNA]</scope>
    <source>
        <strain evidence="3">KB13</strain>
    </source>
</reference>
<keyword evidence="3" id="KW-1185">Reference proteome</keyword>
<feature type="transmembrane region" description="Helical" evidence="1">
    <location>
        <begin position="313"/>
        <end position="332"/>
    </location>
</feature>